<gene>
    <name evidence="1" type="ORF">CEXT_247671</name>
</gene>
<dbReference type="Proteomes" id="UP001054945">
    <property type="component" value="Unassembled WGS sequence"/>
</dbReference>
<evidence type="ECO:0000313" key="2">
    <source>
        <dbReference type="Proteomes" id="UP001054945"/>
    </source>
</evidence>
<protein>
    <submittedName>
        <fullName evidence="1">Uncharacterized protein</fullName>
    </submittedName>
</protein>
<organism evidence="1 2">
    <name type="scientific">Caerostris extrusa</name>
    <name type="common">Bark spider</name>
    <name type="synonym">Caerostris bankana</name>
    <dbReference type="NCBI Taxonomy" id="172846"/>
    <lineage>
        <taxon>Eukaryota</taxon>
        <taxon>Metazoa</taxon>
        <taxon>Ecdysozoa</taxon>
        <taxon>Arthropoda</taxon>
        <taxon>Chelicerata</taxon>
        <taxon>Arachnida</taxon>
        <taxon>Araneae</taxon>
        <taxon>Araneomorphae</taxon>
        <taxon>Entelegynae</taxon>
        <taxon>Araneoidea</taxon>
        <taxon>Araneidae</taxon>
        <taxon>Caerostris</taxon>
    </lineage>
</organism>
<dbReference type="AlphaFoldDB" id="A0AAV4M3M9"/>
<comment type="caution">
    <text evidence="1">The sequence shown here is derived from an EMBL/GenBank/DDBJ whole genome shotgun (WGS) entry which is preliminary data.</text>
</comment>
<evidence type="ECO:0000313" key="1">
    <source>
        <dbReference type="EMBL" id="GIX66820.1"/>
    </source>
</evidence>
<proteinExistence type="predicted"/>
<sequence>MTNEMPYLQPDNAKPLPNQLYDFKCTSKSKRRLTLQSLRECDTFRNLSPDISFPCRIPVEDLILDTGILIPKKISERVVSGPTCRGWRVPSF</sequence>
<keyword evidence="2" id="KW-1185">Reference proteome</keyword>
<name>A0AAV4M3M9_CAEEX</name>
<dbReference type="EMBL" id="BPLR01019341">
    <property type="protein sequence ID" value="GIX66820.1"/>
    <property type="molecule type" value="Genomic_DNA"/>
</dbReference>
<accession>A0AAV4M3M9</accession>
<reference evidence="1 2" key="1">
    <citation type="submission" date="2021-06" db="EMBL/GenBank/DDBJ databases">
        <title>Caerostris extrusa draft genome.</title>
        <authorList>
            <person name="Kono N."/>
            <person name="Arakawa K."/>
        </authorList>
    </citation>
    <scope>NUCLEOTIDE SEQUENCE [LARGE SCALE GENOMIC DNA]</scope>
</reference>